<dbReference type="SMART" id="SM00256">
    <property type="entry name" value="FBOX"/>
    <property type="match status" value="1"/>
</dbReference>
<gene>
    <name evidence="2" type="ORF">SERLA73DRAFT_69811</name>
</gene>
<dbReference type="InterPro" id="IPR036047">
    <property type="entry name" value="F-box-like_dom_sf"/>
</dbReference>
<name>F8PLB0_SERL3</name>
<protein>
    <recommendedName>
        <fullName evidence="1">F-box domain-containing protein</fullName>
    </recommendedName>
</protein>
<dbReference type="Pfam" id="PF00646">
    <property type="entry name" value="F-box"/>
    <property type="match status" value="1"/>
</dbReference>
<dbReference type="InParanoid" id="F8PLB0"/>
<dbReference type="SUPFAM" id="SSF81383">
    <property type="entry name" value="F-box domain"/>
    <property type="match status" value="1"/>
</dbReference>
<feature type="domain" description="F-box" evidence="1">
    <location>
        <begin position="1"/>
        <end position="44"/>
    </location>
</feature>
<evidence type="ECO:0000313" key="3">
    <source>
        <dbReference type="Proteomes" id="UP000008063"/>
    </source>
</evidence>
<keyword evidence="3" id="KW-1185">Reference proteome</keyword>
<dbReference type="EMBL" id="GL945475">
    <property type="protein sequence ID" value="EGO04018.1"/>
    <property type="molecule type" value="Genomic_DNA"/>
</dbReference>
<reference evidence="3" key="1">
    <citation type="journal article" date="2011" name="Science">
        <title>The plant cell wall-decomposing machinery underlies the functional diversity of forest fungi.</title>
        <authorList>
            <person name="Eastwood D.C."/>
            <person name="Floudas D."/>
            <person name="Binder M."/>
            <person name="Majcherczyk A."/>
            <person name="Schneider P."/>
            <person name="Aerts A."/>
            <person name="Asiegbu F.O."/>
            <person name="Baker S.E."/>
            <person name="Barry K."/>
            <person name="Bendiksby M."/>
            <person name="Blumentritt M."/>
            <person name="Coutinho P.M."/>
            <person name="Cullen D."/>
            <person name="de Vries R.P."/>
            <person name="Gathman A."/>
            <person name="Goodell B."/>
            <person name="Henrissat B."/>
            <person name="Ihrmark K."/>
            <person name="Kauserud H."/>
            <person name="Kohler A."/>
            <person name="LaButti K."/>
            <person name="Lapidus A."/>
            <person name="Lavin J.L."/>
            <person name="Lee Y.-H."/>
            <person name="Lindquist E."/>
            <person name="Lilly W."/>
            <person name="Lucas S."/>
            <person name="Morin E."/>
            <person name="Murat C."/>
            <person name="Oguiza J.A."/>
            <person name="Park J."/>
            <person name="Pisabarro A.G."/>
            <person name="Riley R."/>
            <person name="Rosling A."/>
            <person name="Salamov A."/>
            <person name="Schmidt O."/>
            <person name="Schmutz J."/>
            <person name="Skrede I."/>
            <person name="Stenlid J."/>
            <person name="Wiebenga A."/>
            <person name="Xie X."/>
            <person name="Kuees U."/>
            <person name="Hibbett D.S."/>
            <person name="Hoffmeister D."/>
            <person name="Hoegberg N."/>
            <person name="Martin F."/>
            <person name="Grigoriev I.V."/>
            <person name="Watkinson S.C."/>
        </authorList>
    </citation>
    <scope>NUCLEOTIDE SEQUENCE [LARGE SCALE GENOMIC DNA]</scope>
    <source>
        <strain evidence="3">strain S7.3</strain>
    </source>
</reference>
<dbReference type="STRING" id="936435.F8PLB0"/>
<dbReference type="HOGENOM" id="CLU_545258_0_0_1"/>
<dbReference type="Gene3D" id="1.20.1280.50">
    <property type="match status" value="1"/>
</dbReference>
<proteinExistence type="predicted"/>
<accession>F8PLB0</accession>
<evidence type="ECO:0000313" key="2">
    <source>
        <dbReference type="EMBL" id="EGO04018.1"/>
    </source>
</evidence>
<dbReference type="InterPro" id="IPR001810">
    <property type="entry name" value="F-box_dom"/>
</dbReference>
<dbReference type="AlphaFoldDB" id="F8PLB0"/>
<dbReference type="Proteomes" id="UP000008063">
    <property type="component" value="Unassembled WGS sequence"/>
</dbReference>
<sequence length="472" mass="52480">MDLLPMDVLRNIVKFFPEIDLLSFRQVSKCCQEAASDKSLWKHTYKNASLPRPPGPYLNQQPELLISRLTSSAKVAANWAPRVANAVSQRYVATTDHRGADRYTALLFGRWFMITCAEGIMCYDLDKTPDVHYIVYQSTSPIRRIVCPTTFGKVGEHVAFAVIKQSLPGMSLIKIFRIDITLPRVCFVPFAEFTRGVHDDLAFATLGQQLLAVGDRRRSQYSMVIDVETSSLFQLPPISSQLKPGIAPSLQLASKEYIATSAHLLVIYTTSDTLTPYSFIQVFDRPSLTDTLLELTYEGICQTALFDCELLYESSTETGDTRLAIIGIDREPSRFNFIIAQLTLSPTTMGSGVQIACHRIFSLEGNPIYASTFSSQNGYARGLCYSYGFHGPCSIGYTISPDSSGGYHCDVQTVHFLGYSYGAVTSYPPLFFEGYTGRVCYRSATKSKSYILEVLDFALPDLFTNDCAPAIL</sequence>
<dbReference type="PROSITE" id="PS50181">
    <property type="entry name" value="FBOX"/>
    <property type="match status" value="1"/>
</dbReference>
<evidence type="ECO:0000259" key="1">
    <source>
        <dbReference type="PROSITE" id="PS50181"/>
    </source>
</evidence>
<dbReference type="OMA" id="IACHRIF"/>
<organism evidence="3">
    <name type="scientific">Serpula lacrymans var. lacrymans (strain S7.3)</name>
    <name type="common">Dry rot fungus</name>
    <dbReference type="NCBI Taxonomy" id="936435"/>
    <lineage>
        <taxon>Eukaryota</taxon>
        <taxon>Fungi</taxon>
        <taxon>Dikarya</taxon>
        <taxon>Basidiomycota</taxon>
        <taxon>Agaricomycotina</taxon>
        <taxon>Agaricomycetes</taxon>
        <taxon>Agaricomycetidae</taxon>
        <taxon>Boletales</taxon>
        <taxon>Coniophorineae</taxon>
        <taxon>Serpulaceae</taxon>
        <taxon>Serpula</taxon>
    </lineage>
</organism>